<evidence type="ECO:0000313" key="2">
    <source>
        <dbReference type="EMBL" id="MDP4299265.1"/>
    </source>
</evidence>
<comment type="caution">
    <text evidence="2">The sequence shown here is derived from an EMBL/GenBank/DDBJ whole genome shotgun (WGS) entry which is preliminary data.</text>
</comment>
<name>A0ABT9FYP6_LEPDI</name>
<organism evidence="2 3">
    <name type="scientific">Leptothrix discophora</name>
    <dbReference type="NCBI Taxonomy" id="89"/>
    <lineage>
        <taxon>Bacteria</taxon>
        <taxon>Pseudomonadati</taxon>
        <taxon>Pseudomonadota</taxon>
        <taxon>Betaproteobacteria</taxon>
        <taxon>Burkholderiales</taxon>
        <taxon>Sphaerotilaceae</taxon>
        <taxon>Leptothrix</taxon>
    </lineage>
</organism>
<dbReference type="Proteomes" id="UP001235760">
    <property type="component" value="Unassembled WGS sequence"/>
</dbReference>
<dbReference type="EMBL" id="JAUZEE010000001">
    <property type="protein sequence ID" value="MDP4299265.1"/>
    <property type="molecule type" value="Genomic_DNA"/>
</dbReference>
<reference evidence="2 3" key="1">
    <citation type="submission" date="2023-08" db="EMBL/GenBank/DDBJ databases">
        <authorList>
            <person name="Roldan D.M."/>
            <person name="Menes R.J."/>
        </authorList>
    </citation>
    <scope>NUCLEOTIDE SEQUENCE [LARGE SCALE GENOMIC DNA]</scope>
    <source>
        <strain evidence="2 3">CCM 2812</strain>
    </source>
</reference>
<proteinExistence type="predicted"/>
<protein>
    <submittedName>
        <fullName evidence="2">Uncharacterized protein</fullName>
    </submittedName>
</protein>
<accession>A0ABT9FYP6</accession>
<sequence>MQCNKNPSIALHFAPLAPPVGAMLFRSSPLTFLFPLILQRSTFTVRAAGLQARSAAMLFDPGGHLPLLELLYRYRALMDAARAVLLPAQDRSPTGDAATETSGGDPSVRQKD</sequence>
<evidence type="ECO:0000256" key="1">
    <source>
        <dbReference type="SAM" id="MobiDB-lite"/>
    </source>
</evidence>
<feature type="region of interest" description="Disordered" evidence="1">
    <location>
        <begin position="89"/>
        <end position="112"/>
    </location>
</feature>
<keyword evidence="3" id="KW-1185">Reference proteome</keyword>
<dbReference type="RefSeq" id="WP_305747827.1">
    <property type="nucleotide sequence ID" value="NZ_JAUZEE010000001.1"/>
</dbReference>
<evidence type="ECO:0000313" key="3">
    <source>
        <dbReference type="Proteomes" id="UP001235760"/>
    </source>
</evidence>
<gene>
    <name evidence="2" type="ORF">Q8X39_01345</name>
</gene>